<reference evidence="2" key="1">
    <citation type="journal article" date="2022" name="Front. Genet.">
        <title>Chromosome-Scale Assembly of the Dendrobium nobile Genome Provides Insights Into the Molecular Mechanism of the Biosynthesis of the Medicinal Active Ingredient of Dendrobium.</title>
        <authorList>
            <person name="Xu Q."/>
            <person name="Niu S.-C."/>
            <person name="Li K.-L."/>
            <person name="Zheng P.-J."/>
            <person name="Zhang X.-J."/>
            <person name="Jia Y."/>
            <person name="Liu Y."/>
            <person name="Niu Y.-X."/>
            <person name="Yu L.-H."/>
            <person name="Chen D.-F."/>
            <person name="Zhang G.-Q."/>
        </authorList>
    </citation>
    <scope>NUCLEOTIDE SEQUENCE</scope>
    <source>
        <tissue evidence="2">Leaf</tissue>
    </source>
</reference>
<gene>
    <name evidence="2" type="ORF">KFK09_002184</name>
</gene>
<feature type="transmembrane region" description="Helical" evidence="1">
    <location>
        <begin position="137"/>
        <end position="154"/>
    </location>
</feature>
<dbReference type="EMBL" id="JAGYWB010000002">
    <property type="protein sequence ID" value="KAI0529630.1"/>
    <property type="molecule type" value="Genomic_DNA"/>
</dbReference>
<dbReference type="AlphaFoldDB" id="A0A8T3C736"/>
<evidence type="ECO:0000256" key="1">
    <source>
        <dbReference type="SAM" id="Phobius"/>
    </source>
</evidence>
<name>A0A8T3C736_DENNO</name>
<organism evidence="2 3">
    <name type="scientific">Dendrobium nobile</name>
    <name type="common">Orchid</name>
    <dbReference type="NCBI Taxonomy" id="94219"/>
    <lineage>
        <taxon>Eukaryota</taxon>
        <taxon>Viridiplantae</taxon>
        <taxon>Streptophyta</taxon>
        <taxon>Embryophyta</taxon>
        <taxon>Tracheophyta</taxon>
        <taxon>Spermatophyta</taxon>
        <taxon>Magnoliopsida</taxon>
        <taxon>Liliopsida</taxon>
        <taxon>Asparagales</taxon>
        <taxon>Orchidaceae</taxon>
        <taxon>Epidendroideae</taxon>
        <taxon>Malaxideae</taxon>
        <taxon>Dendrobiinae</taxon>
        <taxon>Dendrobium</taxon>
    </lineage>
</organism>
<comment type="caution">
    <text evidence="2">The sequence shown here is derived from an EMBL/GenBank/DDBJ whole genome shotgun (WGS) entry which is preliminary data.</text>
</comment>
<keyword evidence="3" id="KW-1185">Reference proteome</keyword>
<keyword evidence="1" id="KW-1133">Transmembrane helix</keyword>
<dbReference type="Proteomes" id="UP000829196">
    <property type="component" value="Unassembled WGS sequence"/>
</dbReference>
<feature type="transmembrane region" description="Helical" evidence="1">
    <location>
        <begin position="88"/>
        <end position="106"/>
    </location>
</feature>
<keyword evidence="1" id="KW-0472">Membrane</keyword>
<evidence type="ECO:0000313" key="2">
    <source>
        <dbReference type="EMBL" id="KAI0529630.1"/>
    </source>
</evidence>
<accession>A0A8T3C736</accession>
<evidence type="ECO:0000313" key="3">
    <source>
        <dbReference type="Proteomes" id="UP000829196"/>
    </source>
</evidence>
<proteinExistence type="predicted"/>
<keyword evidence="1" id="KW-0812">Transmembrane</keyword>
<protein>
    <submittedName>
        <fullName evidence="2">Uncharacterized protein</fullName>
    </submittedName>
</protein>
<sequence>MGIWDAMAKAACGIKGFLSDLFLKMKILFSSVLNNIRAAVSDLVKIAGNTWKLLKDLLRGLLLRLRKAKKAMGIWGAMDNTEGDIKGFLLGFFLKILFSSILNIILDSVSDPDIKEQIAIALWKLLDHFLEQGTLRFTGWFLLCIILIGVLFSVRRYK</sequence>